<evidence type="ECO:0000313" key="2">
    <source>
        <dbReference type="EMBL" id="OLZ58549.1"/>
    </source>
</evidence>
<dbReference type="Proteomes" id="UP000187151">
    <property type="component" value="Unassembled WGS sequence"/>
</dbReference>
<proteinExistence type="predicted"/>
<dbReference type="RefSeq" id="WP_060181179.1">
    <property type="nucleotide sequence ID" value="NZ_MQUR01000085.1"/>
</dbReference>
<evidence type="ECO:0000313" key="3">
    <source>
        <dbReference type="Proteomes" id="UP000187151"/>
    </source>
</evidence>
<dbReference type="EMBL" id="MQUR01000085">
    <property type="protein sequence ID" value="OLZ58549.1"/>
    <property type="molecule type" value="Genomic_DNA"/>
</dbReference>
<feature type="compositionally biased region" description="Basic and acidic residues" evidence="1">
    <location>
        <begin position="21"/>
        <end position="43"/>
    </location>
</feature>
<keyword evidence="3" id="KW-1185">Reference proteome</keyword>
<gene>
    <name evidence="2" type="ORF">AVW11_28070</name>
</gene>
<feature type="region of interest" description="Disordered" evidence="1">
    <location>
        <begin position="1"/>
        <end position="61"/>
    </location>
</feature>
<evidence type="ECO:0008006" key="4">
    <source>
        <dbReference type="Google" id="ProtNLM"/>
    </source>
</evidence>
<protein>
    <recommendedName>
        <fullName evidence="4">CsbD family protein</fullName>
    </recommendedName>
</protein>
<sequence length="61" mass="6693">MGMKDKGRRLKEAAEEVMGTGKKESAGQHGREVRAKESEERRGQQGRGASFEDAGEGTDER</sequence>
<evidence type="ECO:0000256" key="1">
    <source>
        <dbReference type="SAM" id="MobiDB-lite"/>
    </source>
</evidence>
<accession>A0ABX3FW37</accession>
<organism evidence="2 3">
    <name type="scientific">Streptomyces amritsarensis</name>
    <dbReference type="NCBI Taxonomy" id="681158"/>
    <lineage>
        <taxon>Bacteria</taxon>
        <taxon>Bacillati</taxon>
        <taxon>Actinomycetota</taxon>
        <taxon>Actinomycetes</taxon>
        <taxon>Kitasatosporales</taxon>
        <taxon>Streptomycetaceae</taxon>
        <taxon>Streptomyces</taxon>
    </lineage>
</organism>
<comment type="caution">
    <text evidence="2">The sequence shown here is derived from an EMBL/GenBank/DDBJ whole genome shotgun (WGS) entry which is preliminary data.</text>
</comment>
<reference evidence="2 3" key="1">
    <citation type="submission" date="2016-01" db="EMBL/GenBank/DDBJ databases">
        <title>Streptomyces amritsarensis strain MTCC 11845 genome sequencing and assembly.</title>
        <authorList>
            <person name="Sharma D."/>
            <person name="Nair G.R."/>
            <person name="Kaur G."/>
            <person name="Manhas R.K."/>
            <person name="Mayilraj S."/>
        </authorList>
    </citation>
    <scope>NUCLEOTIDE SEQUENCE [LARGE SCALE GENOMIC DNA]</scope>
    <source>
        <strain evidence="2 3">MTCC 11845</strain>
    </source>
</reference>
<name>A0ABX3FW37_9ACTN</name>